<feature type="region of interest" description="Disordered" evidence="1">
    <location>
        <begin position="1"/>
        <end position="73"/>
    </location>
</feature>
<reference evidence="2" key="1">
    <citation type="submission" date="2022-06" db="EMBL/GenBank/DDBJ databases">
        <authorList>
            <consortium name="SYNGENTA / RWTH Aachen University"/>
        </authorList>
    </citation>
    <scope>NUCLEOTIDE SEQUENCE</scope>
</reference>
<feature type="region of interest" description="Disordered" evidence="1">
    <location>
        <begin position="113"/>
        <end position="193"/>
    </location>
</feature>
<proteinExistence type="predicted"/>
<dbReference type="EMBL" id="CALTRL010000118">
    <property type="protein sequence ID" value="CAH7666508.1"/>
    <property type="molecule type" value="Genomic_DNA"/>
</dbReference>
<feature type="compositionally biased region" description="Polar residues" evidence="1">
    <location>
        <begin position="236"/>
        <end position="255"/>
    </location>
</feature>
<feature type="compositionally biased region" description="Low complexity" evidence="1">
    <location>
        <begin position="379"/>
        <end position="390"/>
    </location>
</feature>
<feature type="compositionally biased region" description="Polar residues" evidence="1">
    <location>
        <begin position="328"/>
        <end position="367"/>
    </location>
</feature>
<feature type="region of interest" description="Disordered" evidence="1">
    <location>
        <begin position="628"/>
        <end position="690"/>
    </location>
</feature>
<evidence type="ECO:0000313" key="2">
    <source>
        <dbReference type="EMBL" id="CAH7666508.1"/>
    </source>
</evidence>
<comment type="caution">
    <text evidence="2">The sequence shown here is derived from an EMBL/GenBank/DDBJ whole genome shotgun (WGS) entry which is preliminary data.</text>
</comment>
<feature type="compositionally biased region" description="Polar residues" evidence="1">
    <location>
        <begin position="487"/>
        <end position="498"/>
    </location>
</feature>
<feature type="compositionally biased region" description="Polar residues" evidence="1">
    <location>
        <begin position="403"/>
        <end position="473"/>
    </location>
</feature>
<feature type="compositionally biased region" description="Acidic residues" evidence="1">
    <location>
        <begin position="547"/>
        <end position="571"/>
    </location>
</feature>
<feature type="compositionally biased region" description="Polar residues" evidence="1">
    <location>
        <begin position="167"/>
        <end position="193"/>
    </location>
</feature>
<organism evidence="2 4">
    <name type="scientific">Phakopsora pachyrhizi</name>
    <name type="common">Asian soybean rust disease fungus</name>
    <dbReference type="NCBI Taxonomy" id="170000"/>
    <lineage>
        <taxon>Eukaryota</taxon>
        <taxon>Fungi</taxon>
        <taxon>Dikarya</taxon>
        <taxon>Basidiomycota</taxon>
        <taxon>Pucciniomycotina</taxon>
        <taxon>Pucciniomycetes</taxon>
        <taxon>Pucciniales</taxon>
        <taxon>Phakopsoraceae</taxon>
        <taxon>Phakopsora</taxon>
    </lineage>
</organism>
<feature type="compositionally biased region" description="Low complexity" evidence="1">
    <location>
        <begin position="309"/>
        <end position="327"/>
    </location>
</feature>
<evidence type="ECO:0000313" key="4">
    <source>
        <dbReference type="Proteomes" id="UP001153365"/>
    </source>
</evidence>
<feature type="compositionally biased region" description="Polar residues" evidence="1">
    <location>
        <begin position="38"/>
        <end position="51"/>
    </location>
</feature>
<feature type="region of interest" description="Disordered" evidence="1">
    <location>
        <begin position="210"/>
        <end position="274"/>
    </location>
</feature>
<feature type="compositionally biased region" description="Polar residues" evidence="1">
    <location>
        <begin position="17"/>
        <end position="26"/>
    </location>
</feature>
<feature type="compositionally biased region" description="Low complexity" evidence="1">
    <location>
        <begin position="212"/>
        <end position="230"/>
    </location>
</feature>
<accession>A0AAV0AEI8</accession>
<evidence type="ECO:0008006" key="5">
    <source>
        <dbReference type="Google" id="ProtNLM"/>
    </source>
</evidence>
<feature type="compositionally biased region" description="Basic residues" evidence="1">
    <location>
        <begin position="679"/>
        <end position="690"/>
    </location>
</feature>
<gene>
    <name evidence="3" type="ORF">PPACK8108_LOCUS17930</name>
    <name evidence="2" type="ORF">PPACK8108_LOCUS862</name>
</gene>
<feature type="compositionally biased region" description="Polar residues" evidence="1">
    <location>
        <begin position="262"/>
        <end position="271"/>
    </location>
</feature>
<keyword evidence="4" id="KW-1185">Reference proteome</keyword>
<evidence type="ECO:0000256" key="1">
    <source>
        <dbReference type="SAM" id="MobiDB-lite"/>
    </source>
</evidence>
<feature type="compositionally biased region" description="Acidic residues" evidence="1">
    <location>
        <begin position="592"/>
        <end position="607"/>
    </location>
</feature>
<feature type="compositionally biased region" description="Basic and acidic residues" evidence="1">
    <location>
        <begin position="157"/>
        <end position="166"/>
    </location>
</feature>
<feature type="compositionally biased region" description="Pro residues" evidence="1">
    <location>
        <begin position="138"/>
        <end position="147"/>
    </location>
</feature>
<protein>
    <recommendedName>
        <fullName evidence="5">Transcription elongation factor Eaf N-terminal domain-containing protein</fullName>
    </recommendedName>
</protein>
<name>A0AAV0AEI8_PHAPC</name>
<sequence length="690" mass="72214">MSTATAPLPSGPLRFAPSNSASSKPHTFSLRYPASHPSDLSTVGASLTSAASGDVSLRMNPSPSMGEPRGRRWAGREVRPGADVECAIVWDVNQHCWILHRLDNVVQLAPDDPEPLPKKTASGNHIPTRTVPLALPKPALPAPPPPVVSLQANKTDLTSKRAHPDSQLKNSHSNSLLARSQSNPTLNGNQTQNRPYQAHLDHKLSATQVSLTHAARSNTSSSASSDTQATNKKPDQSNFNLALPSKKSTNTNINHNHPAKNYSLSSTSSPGEQGPIRVVQADEVEEFDFVDSPPDPEPTPTSNTALVGPSPATAASPTPASVSTSASNRQTNHQRGTTSEMTTSPGGRPTLSRSSSVIEHNGMNSGSPLGRPNGNHGLALPSRPSANRPSAPSPAYPYSALSRQGNISTQPSAPSPLQSVACSSESSPNATQTAATPQIVSVSPPSASATTVESAHGQVSSSRSNGLHHSVLQNGRPGGGSPAPAWQYNQHYQQQPRNGSPHGINGARSPAPANPHMGLVKTNSTSSVPQRAYQRSDSGSSVRESDTDSEEEEEEDDDGDDDEEMSGEEVQFEQVLPLQPALVVEPPKGSEEDAEAEEDDEDEDEEFELQNFATELEASMLIGDYCGSGAAGGGYGDGTGQMAPLLNNQEAAPVTGTKPKNSKKSAANNKSTGVGKSGAKLRGKGKALKG</sequence>
<feature type="compositionally biased region" description="Gly residues" evidence="1">
    <location>
        <begin position="629"/>
        <end position="639"/>
    </location>
</feature>
<dbReference type="AlphaFoldDB" id="A0AAV0AEI8"/>
<feature type="compositionally biased region" description="Polar residues" evidence="1">
    <location>
        <begin position="521"/>
        <end position="542"/>
    </location>
</feature>
<evidence type="ECO:0000313" key="3">
    <source>
        <dbReference type="EMBL" id="CAH7684020.1"/>
    </source>
</evidence>
<dbReference type="EMBL" id="CALTRL010005108">
    <property type="protein sequence ID" value="CAH7684020.1"/>
    <property type="molecule type" value="Genomic_DNA"/>
</dbReference>
<feature type="region of interest" description="Disordered" evidence="1">
    <location>
        <begin position="288"/>
        <end position="607"/>
    </location>
</feature>
<dbReference type="Proteomes" id="UP001153365">
    <property type="component" value="Unassembled WGS sequence"/>
</dbReference>